<feature type="compositionally biased region" description="Low complexity" evidence="1">
    <location>
        <begin position="31"/>
        <end position="61"/>
    </location>
</feature>
<feature type="region of interest" description="Disordered" evidence="1">
    <location>
        <begin position="1"/>
        <end position="140"/>
    </location>
</feature>
<evidence type="ECO:0000256" key="1">
    <source>
        <dbReference type="SAM" id="MobiDB-lite"/>
    </source>
</evidence>
<reference evidence="3 4" key="1">
    <citation type="submission" date="2024-09" db="EMBL/GenBank/DDBJ databases">
        <authorList>
            <person name="Sun Q."/>
            <person name="Mori K."/>
        </authorList>
    </citation>
    <scope>NUCLEOTIDE SEQUENCE [LARGE SCALE GENOMIC DNA]</scope>
    <source>
        <strain evidence="3 4">CCM 7759</strain>
    </source>
</reference>
<keyword evidence="4" id="KW-1185">Reference proteome</keyword>
<dbReference type="EMBL" id="JBHLWN010000008">
    <property type="protein sequence ID" value="MFC0211054.1"/>
    <property type="molecule type" value="Genomic_DNA"/>
</dbReference>
<evidence type="ECO:0000256" key="2">
    <source>
        <dbReference type="SAM" id="Phobius"/>
    </source>
</evidence>
<feature type="compositionally biased region" description="Low complexity" evidence="1">
    <location>
        <begin position="78"/>
        <end position="129"/>
    </location>
</feature>
<comment type="caution">
    <text evidence="3">The sequence shown here is derived from an EMBL/GenBank/DDBJ whole genome shotgun (WGS) entry which is preliminary data.</text>
</comment>
<gene>
    <name evidence="3" type="ORF">ACFFK0_01105</name>
</gene>
<sequence>MAERPEEVTTPHSQAKSDQPAARTGHRQADTDAAFTEAAARGVSASPASSAAPTSGARSAADGGLPPRRQTHGGKAQGSAKPAAAKLPADEANAAAAKPSSAAQAEAPAPASASASAAKPAAAAGAGKPKAGGGKKSKRTWRDTRAGRLLELLAYLIMLVLVLVYFTGKGLFIYEGF</sequence>
<keyword evidence="2" id="KW-0812">Transmembrane</keyword>
<organism evidence="3 4">
    <name type="scientific">Paenibacillus chartarius</name>
    <dbReference type="NCBI Taxonomy" id="747481"/>
    <lineage>
        <taxon>Bacteria</taxon>
        <taxon>Bacillati</taxon>
        <taxon>Bacillota</taxon>
        <taxon>Bacilli</taxon>
        <taxon>Bacillales</taxon>
        <taxon>Paenibacillaceae</taxon>
        <taxon>Paenibacillus</taxon>
    </lineage>
</organism>
<feature type="transmembrane region" description="Helical" evidence="2">
    <location>
        <begin position="152"/>
        <end position="174"/>
    </location>
</feature>
<dbReference type="Proteomes" id="UP001589776">
    <property type="component" value="Unassembled WGS sequence"/>
</dbReference>
<keyword evidence="2" id="KW-0472">Membrane</keyword>
<evidence type="ECO:0000313" key="4">
    <source>
        <dbReference type="Proteomes" id="UP001589776"/>
    </source>
</evidence>
<protein>
    <submittedName>
        <fullName evidence="3">Uncharacterized protein</fullName>
    </submittedName>
</protein>
<name>A0ABV6DEM5_9BACL</name>
<accession>A0ABV6DEM5</accession>
<dbReference type="RefSeq" id="WP_377467772.1">
    <property type="nucleotide sequence ID" value="NZ_JBHLWN010000008.1"/>
</dbReference>
<keyword evidence="2" id="KW-1133">Transmembrane helix</keyword>
<proteinExistence type="predicted"/>
<evidence type="ECO:0000313" key="3">
    <source>
        <dbReference type="EMBL" id="MFC0211054.1"/>
    </source>
</evidence>